<evidence type="ECO:0000259" key="6">
    <source>
        <dbReference type="PROSITE" id="PS51194"/>
    </source>
</evidence>
<dbReference type="GO" id="GO:0005524">
    <property type="term" value="F:ATP binding"/>
    <property type="evidence" value="ECO:0007669"/>
    <property type="project" value="UniProtKB-KW"/>
</dbReference>
<organism evidence="7 8">
    <name type="scientific">Nitrincola tapanii</name>
    <dbReference type="NCBI Taxonomy" id="1708751"/>
    <lineage>
        <taxon>Bacteria</taxon>
        <taxon>Pseudomonadati</taxon>
        <taxon>Pseudomonadota</taxon>
        <taxon>Gammaproteobacteria</taxon>
        <taxon>Oceanospirillales</taxon>
        <taxon>Oceanospirillaceae</taxon>
        <taxon>Nitrincola</taxon>
    </lineage>
</organism>
<protein>
    <submittedName>
        <fullName evidence="7">Helicase</fullName>
    </submittedName>
</protein>
<dbReference type="Gene3D" id="3.40.50.300">
    <property type="entry name" value="P-loop containing nucleotide triphosphate hydrolases"/>
    <property type="match status" value="1"/>
</dbReference>
<sequence>MNPGDKVRLIASPERIGIMGNEFEGSERRRRVLVTFLDGSEQFCLLGALEKMPSGPQSPYEMLLNGRFGGARHLRCAVTYYRLSGRLANLIYSLNTTNTQFLAYQFKPVLKFLDSPSGGILIADEVGLGKTVEAGLIWTELKARQDARRLLVICPAMLKEKWQSELADRFGVNAQIVDAAELLKYLQHAKEKPHDSFALIAGIQGVRPPKNWSDKDKKSASARLASFIEDAQLEEALLDMVIIDEAHILKNQATASYEIAKLLRQITHSMVMLSATPIQLHNRELFNLINLLDSDAFPYEQSFDRLIRENQPLVKLRDMLLRKGVGLNAFINEIKRIRNNQIFSGNEQLAYFQENPPREEYLNTPAGRAEIADQLDRINPLGNIVTRTRKQDVHENRVERLAKVIKARMTEAELSFYNAVTDKVRRFCHELSVSEGFMLTIPQRQISSCMVAACRGWLNRFSSEELEEISYELDESNEIIADDAQGKMGTLLHELVSITRTISNERALYEGDSKYNELLVNLKKYWRDYPDKKVVLFSFYRNTLHYLSERLSKDGINSVVVHGGMDKHAAIAEFSDPDGPQILLSSEVAAEGVDLQFSSLIINYDLPWNPAKIEQRIGRIDRIGQQEKKILIWNFVYENTIDDRVYERLLQRLETFSQALGSMGEVLGRQIRKLGYELLSHDLTPEQEAKQIEGVQIAIANNAMQQEKLEQDAASLIAHGDFIQNKVRAARELGRYIRGEDLYAFVSDYLKRNYPGTRLISDDINPLKVRVELSIQGRLDFSEYLEKNHLRNQTNILNDRPPKLFFENQYSARIKGEERIAQDHPLVRFVTEKYRISGVINAFQPVSALYWKRSAVADSVLPGDYIYTVFRWSVSGVRVIERLVYLLQRISDGILIEGDEAETVVNAAALYGSDWDGAGGALTLDVIADLYENCLEHLHNEFNRFAEVNKRENSDRIQLMTNLLSHRLDEKRKNVDERIEKYKFSGDPKKLKMIPLEKGRFHKEEGRIRVRIEELKTKSKVSWQENLVSSGVIRIA</sequence>
<dbReference type="Gene3D" id="3.40.50.10810">
    <property type="entry name" value="Tandem AAA-ATPase domain"/>
    <property type="match status" value="1"/>
</dbReference>
<keyword evidence="8" id="KW-1185">Reference proteome</keyword>
<dbReference type="InterPro" id="IPR014001">
    <property type="entry name" value="Helicase_ATP-bd"/>
</dbReference>
<dbReference type="PANTHER" id="PTHR45766">
    <property type="entry name" value="DNA ANNEALING HELICASE AND ENDONUCLEASE ZRANB3 FAMILY MEMBER"/>
    <property type="match status" value="1"/>
</dbReference>
<evidence type="ECO:0000256" key="1">
    <source>
        <dbReference type="ARBA" id="ARBA00022741"/>
    </source>
</evidence>
<dbReference type="InterPro" id="IPR057342">
    <property type="entry name" value="DEXDc_RapA"/>
</dbReference>
<dbReference type="PROSITE" id="PS51194">
    <property type="entry name" value="HELICASE_CTER"/>
    <property type="match status" value="1"/>
</dbReference>
<name>A0A5A9VYQ6_9GAMM</name>
<dbReference type="CDD" id="cd18793">
    <property type="entry name" value="SF2_C_SNF"/>
    <property type="match status" value="1"/>
</dbReference>
<evidence type="ECO:0000256" key="3">
    <source>
        <dbReference type="ARBA" id="ARBA00022806"/>
    </source>
</evidence>
<dbReference type="Proteomes" id="UP000325302">
    <property type="component" value="Unassembled WGS sequence"/>
</dbReference>
<gene>
    <name evidence="7" type="ORF">E1H14_13015</name>
</gene>
<dbReference type="OrthoDB" id="9814088at2"/>
<dbReference type="PROSITE" id="PS51192">
    <property type="entry name" value="HELICASE_ATP_BIND_1"/>
    <property type="match status" value="1"/>
</dbReference>
<dbReference type="SMART" id="SM00487">
    <property type="entry name" value="DEXDc"/>
    <property type="match status" value="1"/>
</dbReference>
<dbReference type="EMBL" id="SMRS01000015">
    <property type="protein sequence ID" value="KAA0873523.1"/>
    <property type="molecule type" value="Genomic_DNA"/>
</dbReference>
<evidence type="ECO:0000313" key="8">
    <source>
        <dbReference type="Proteomes" id="UP000325302"/>
    </source>
</evidence>
<keyword evidence="1" id="KW-0547">Nucleotide-binding</keyword>
<evidence type="ECO:0000313" key="7">
    <source>
        <dbReference type="EMBL" id="KAA0873523.1"/>
    </source>
</evidence>
<dbReference type="AlphaFoldDB" id="A0A5A9VYQ6"/>
<accession>A0A5A9VYQ6</accession>
<dbReference type="CDD" id="cd18011">
    <property type="entry name" value="DEXDc_RapA"/>
    <property type="match status" value="1"/>
</dbReference>
<proteinExistence type="predicted"/>
<dbReference type="PANTHER" id="PTHR45766:SF6">
    <property type="entry name" value="SWI_SNF-RELATED MATRIX-ASSOCIATED ACTIN-DEPENDENT REGULATOR OF CHROMATIN SUBFAMILY A-LIKE PROTEIN 1"/>
    <property type="match status" value="1"/>
</dbReference>
<reference evidence="7 8" key="1">
    <citation type="submission" date="2019-03" db="EMBL/GenBank/DDBJ databases">
        <title>Nitrincola sp. nov. isolated from an Indian soda lake.</title>
        <authorList>
            <person name="Joshi A."/>
            <person name="Thite S.V."/>
            <person name="Joseph N."/>
            <person name="Dhotre D."/>
            <person name="Moorthy M."/>
            <person name="Shouche Y.S."/>
        </authorList>
    </citation>
    <scope>NUCLEOTIDE SEQUENCE [LARGE SCALE GENOMIC DNA]</scope>
    <source>
        <strain evidence="7 8">MEB193</strain>
    </source>
</reference>
<dbReference type="SUPFAM" id="SSF52540">
    <property type="entry name" value="P-loop containing nucleoside triphosphate hydrolases"/>
    <property type="match status" value="2"/>
</dbReference>
<dbReference type="GO" id="GO:0004386">
    <property type="term" value="F:helicase activity"/>
    <property type="evidence" value="ECO:0007669"/>
    <property type="project" value="UniProtKB-KW"/>
</dbReference>
<feature type="domain" description="Helicase C-terminal" evidence="6">
    <location>
        <begin position="514"/>
        <end position="675"/>
    </location>
</feature>
<evidence type="ECO:0000256" key="4">
    <source>
        <dbReference type="ARBA" id="ARBA00022840"/>
    </source>
</evidence>
<dbReference type="SMART" id="SM00490">
    <property type="entry name" value="HELICc"/>
    <property type="match status" value="1"/>
</dbReference>
<evidence type="ECO:0000256" key="2">
    <source>
        <dbReference type="ARBA" id="ARBA00022801"/>
    </source>
</evidence>
<dbReference type="InterPro" id="IPR038718">
    <property type="entry name" value="SNF2-like_sf"/>
</dbReference>
<keyword evidence="2" id="KW-0378">Hydrolase</keyword>
<dbReference type="GO" id="GO:0016787">
    <property type="term" value="F:hydrolase activity"/>
    <property type="evidence" value="ECO:0007669"/>
    <property type="project" value="UniProtKB-KW"/>
</dbReference>
<dbReference type="Pfam" id="PF00176">
    <property type="entry name" value="SNF2-rel_dom"/>
    <property type="match status" value="1"/>
</dbReference>
<evidence type="ECO:0000259" key="5">
    <source>
        <dbReference type="PROSITE" id="PS51192"/>
    </source>
</evidence>
<feature type="domain" description="Helicase ATP-binding" evidence="5">
    <location>
        <begin position="111"/>
        <end position="295"/>
    </location>
</feature>
<dbReference type="InterPro" id="IPR049730">
    <property type="entry name" value="SNF2/RAD54-like_C"/>
</dbReference>
<keyword evidence="4" id="KW-0067">ATP-binding</keyword>
<dbReference type="InterPro" id="IPR000330">
    <property type="entry name" value="SNF2_N"/>
</dbReference>
<dbReference type="InterPro" id="IPR001650">
    <property type="entry name" value="Helicase_C-like"/>
</dbReference>
<comment type="caution">
    <text evidence="7">The sequence shown here is derived from an EMBL/GenBank/DDBJ whole genome shotgun (WGS) entry which is preliminary data.</text>
</comment>
<dbReference type="InterPro" id="IPR027417">
    <property type="entry name" value="P-loop_NTPase"/>
</dbReference>
<keyword evidence="3 7" id="KW-0347">Helicase</keyword>
<dbReference type="Pfam" id="PF00271">
    <property type="entry name" value="Helicase_C"/>
    <property type="match status" value="1"/>
</dbReference>